<dbReference type="HAMAP" id="MF_00179">
    <property type="entry name" value="RibA"/>
    <property type="match status" value="1"/>
</dbReference>
<name>A0A8J3DTE6_9BACL</name>
<dbReference type="Gene3D" id="3.40.50.10990">
    <property type="entry name" value="GTP cyclohydrolase II"/>
    <property type="match status" value="1"/>
</dbReference>
<feature type="binding site" evidence="19">
    <location>
        <position position="27"/>
    </location>
    <ligand>
        <name>Mg(2+)</name>
        <dbReference type="ChEBI" id="CHEBI:18420"/>
        <label>2</label>
    </ligand>
</feature>
<feature type="region of interest" description="DHBP synthase" evidence="19">
    <location>
        <begin position="1"/>
        <end position="199"/>
    </location>
</feature>
<dbReference type="Proteomes" id="UP000628775">
    <property type="component" value="Unassembled WGS sequence"/>
</dbReference>
<sequence length="397" mass="43184">MFHSIPEALNDLKTGKVIIVCDDESRENEGDFVALADHVTPDIINFMVTHGKGLLCAPLSSALAKKLELSPMVQNNTDSHETAFTVSLDHHSATTGISAYERAKTLKALVHPSSAPDDFSRPGHIFPLVAKEGGVLERPGHTEAAIELAKLAGASPVGVICEILNSDGSMARRAELLDLAHTFNLKIITIKALMDYIKATGSLVKREVQVQLPTDYGPFTMIAYSNTLDDKEHLAMIKGHLTADAIPLVRLHSECLTGDVFGSARCDCGPQLHLALKHIAAEGQGVLLYLRQEGRGIGLTNKLRAYALQEQGLDTVEANVQLGFAPDLRDYSVAIHMLRDLGIRQCRLLTNNPEKVTALTQADISVVERIAIEVPKSEENTSYLQTKAEKMGHLLHL</sequence>
<evidence type="ECO:0000256" key="7">
    <source>
        <dbReference type="ARBA" id="ARBA00022619"/>
    </source>
</evidence>
<feature type="binding site" evidence="19">
    <location>
        <begin position="138"/>
        <end position="142"/>
    </location>
    <ligand>
        <name>D-ribulose 5-phosphate</name>
        <dbReference type="ChEBI" id="CHEBI:58121"/>
    </ligand>
</feature>
<dbReference type="GO" id="GO:0030145">
    <property type="term" value="F:manganese ion binding"/>
    <property type="evidence" value="ECO:0007669"/>
    <property type="project" value="UniProtKB-UniRule"/>
</dbReference>
<evidence type="ECO:0000256" key="4">
    <source>
        <dbReference type="ARBA" id="ARBA00004853"/>
    </source>
</evidence>
<keyword evidence="9 19" id="KW-0547">Nucleotide-binding</keyword>
<dbReference type="PANTHER" id="PTHR21327:SF18">
    <property type="entry name" value="3,4-DIHYDROXY-2-BUTANONE 4-PHOSPHATE SYNTHASE"/>
    <property type="match status" value="1"/>
</dbReference>
<evidence type="ECO:0000256" key="18">
    <source>
        <dbReference type="ARBA" id="ARBA00049295"/>
    </source>
</evidence>
<dbReference type="Pfam" id="PF00926">
    <property type="entry name" value="DHBP_synthase"/>
    <property type="match status" value="1"/>
</dbReference>
<feature type="binding site" evidence="19">
    <location>
        <position position="31"/>
    </location>
    <ligand>
        <name>D-ribulose 5-phosphate</name>
        <dbReference type="ChEBI" id="CHEBI:58121"/>
    </ligand>
</feature>
<keyword evidence="7 19" id="KW-0686">Riboflavin biosynthesis</keyword>
<keyword evidence="16 19" id="KW-0511">Multifunctional enzyme</keyword>
<evidence type="ECO:0000313" key="21">
    <source>
        <dbReference type="EMBL" id="GGE44100.1"/>
    </source>
</evidence>
<feature type="binding site" evidence="19">
    <location>
        <begin position="26"/>
        <end position="27"/>
    </location>
    <ligand>
        <name>D-ribulose 5-phosphate</name>
        <dbReference type="ChEBI" id="CHEBI:58121"/>
    </ligand>
</feature>
<dbReference type="InterPro" id="IPR036144">
    <property type="entry name" value="RibA-like_sf"/>
</dbReference>
<dbReference type="CDD" id="cd00641">
    <property type="entry name" value="GTP_cyclohydro2"/>
    <property type="match status" value="1"/>
</dbReference>
<comment type="pathway">
    <text evidence="5 19">Cofactor biosynthesis; riboflavin biosynthesis; 2-hydroxy-3-oxobutyl phosphate from D-ribulose 5-phosphate: step 1/1.</text>
</comment>
<protein>
    <recommendedName>
        <fullName evidence="19">Riboflavin biosynthesis protein RibBA</fullName>
    </recommendedName>
    <domain>
        <recommendedName>
            <fullName evidence="19">3,4-dihydroxy-2-butanone 4-phosphate synthase</fullName>
            <shortName evidence="19">DHBP synthase</shortName>
            <ecNumber evidence="19">4.1.99.12</ecNumber>
        </recommendedName>
    </domain>
    <domain>
        <recommendedName>
            <fullName evidence="19">GTP cyclohydrolase-2</fullName>
            <ecNumber evidence="19">3.5.4.25</ecNumber>
        </recommendedName>
        <alternativeName>
            <fullName evidence="19">GTP cyclohydrolase II</fullName>
        </alternativeName>
    </domain>
</protein>
<comment type="cofactor">
    <cofactor evidence="19">
        <name>Mg(2+)</name>
        <dbReference type="ChEBI" id="CHEBI:18420"/>
    </cofactor>
    <cofactor evidence="19">
        <name>Mn(2+)</name>
        <dbReference type="ChEBI" id="CHEBI:29035"/>
    </cofactor>
    <text evidence="19">Binds 2 divalent metal cations per subunit. Magnesium or manganese.</text>
</comment>
<feature type="site" description="Essential for DHBP synthase activity" evidence="19">
    <location>
        <position position="124"/>
    </location>
</feature>
<comment type="catalytic activity">
    <reaction evidence="18 19">
        <text>GTP + 4 H2O = 2,5-diamino-6-hydroxy-4-(5-phosphoribosylamino)-pyrimidine + formate + 2 phosphate + 3 H(+)</text>
        <dbReference type="Rhea" id="RHEA:23704"/>
        <dbReference type="ChEBI" id="CHEBI:15377"/>
        <dbReference type="ChEBI" id="CHEBI:15378"/>
        <dbReference type="ChEBI" id="CHEBI:15740"/>
        <dbReference type="ChEBI" id="CHEBI:37565"/>
        <dbReference type="ChEBI" id="CHEBI:43474"/>
        <dbReference type="ChEBI" id="CHEBI:58614"/>
        <dbReference type="EC" id="3.5.4.25"/>
    </reaction>
</comment>
<evidence type="ECO:0000256" key="3">
    <source>
        <dbReference type="ARBA" id="ARBA00002284"/>
    </source>
</evidence>
<dbReference type="GO" id="GO:0005525">
    <property type="term" value="F:GTP binding"/>
    <property type="evidence" value="ECO:0007669"/>
    <property type="project" value="UniProtKB-KW"/>
</dbReference>
<evidence type="ECO:0000256" key="17">
    <source>
        <dbReference type="ARBA" id="ARBA00043932"/>
    </source>
</evidence>
<feature type="binding site" evidence="19">
    <location>
        <position position="350"/>
    </location>
    <ligand>
        <name>GTP</name>
        <dbReference type="ChEBI" id="CHEBI:37565"/>
    </ligand>
</feature>
<evidence type="ECO:0000256" key="10">
    <source>
        <dbReference type="ARBA" id="ARBA00022801"/>
    </source>
</evidence>
<evidence type="ECO:0000256" key="1">
    <source>
        <dbReference type="ARBA" id="ARBA00000141"/>
    </source>
</evidence>
<dbReference type="HAMAP" id="MF_01283">
    <property type="entry name" value="RibBA"/>
    <property type="match status" value="1"/>
</dbReference>
<comment type="function">
    <text evidence="3 19">Catalyzes the conversion of D-ribulose 5-phosphate to formate and 3,4-dihydroxy-2-butanone 4-phosphate.</text>
</comment>
<evidence type="ECO:0000256" key="11">
    <source>
        <dbReference type="ARBA" id="ARBA00022833"/>
    </source>
</evidence>
<evidence type="ECO:0000256" key="2">
    <source>
        <dbReference type="ARBA" id="ARBA00001936"/>
    </source>
</evidence>
<evidence type="ECO:0000313" key="22">
    <source>
        <dbReference type="Proteomes" id="UP000628775"/>
    </source>
</evidence>
<comment type="cofactor">
    <cofactor evidence="2">
        <name>Mn(2+)</name>
        <dbReference type="ChEBI" id="CHEBI:29035"/>
    </cofactor>
</comment>
<accession>A0A8J3DTE6</accession>
<reference evidence="21" key="1">
    <citation type="journal article" date="2014" name="Int. J. Syst. Evol. Microbiol.">
        <title>Complete genome sequence of Corynebacterium casei LMG S-19264T (=DSM 44701T), isolated from a smear-ripened cheese.</title>
        <authorList>
            <consortium name="US DOE Joint Genome Institute (JGI-PGF)"/>
            <person name="Walter F."/>
            <person name="Albersmeier A."/>
            <person name="Kalinowski J."/>
            <person name="Ruckert C."/>
        </authorList>
    </citation>
    <scope>NUCLEOTIDE SEQUENCE</scope>
    <source>
        <strain evidence="21">CGMCC 1.15371</strain>
    </source>
</reference>
<dbReference type="InterPro" id="IPR000422">
    <property type="entry name" value="DHBP_synthase_RibB"/>
</dbReference>
<dbReference type="InterPro" id="IPR016299">
    <property type="entry name" value="Riboflavin_synth_RibBA"/>
</dbReference>
<dbReference type="SUPFAM" id="SSF55821">
    <property type="entry name" value="YrdC/RibB"/>
    <property type="match status" value="1"/>
</dbReference>
<dbReference type="NCBIfam" id="TIGR00505">
    <property type="entry name" value="ribA"/>
    <property type="match status" value="1"/>
</dbReference>
<feature type="binding site" evidence="19">
    <location>
        <position position="315"/>
    </location>
    <ligand>
        <name>GTP</name>
        <dbReference type="ChEBI" id="CHEBI:37565"/>
    </ligand>
</feature>
<dbReference type="GO" id="GO:0000287">
    <property type="term" value="F:magnesium ion binding"/>
    <property type="evidence" value="ECO:0007669"/>
    <property type="project" value="UniProtKB-UniRule"/>
</dbReference>
<dbReference type="EMBL" id="BMIR01000010">
    <property type="protein sequence ID" value="GGE44100.1"/>
    <property type="molecule type" value="Genomic_DNA"/>
</dbReference>
<keyword evidence="12 19" id="KW-0460">Magnesium</keyword>
<feature type="site" description="Essential for DHBP synthase activity" evidence="19">
    <location>
        <position position="162"/>
    </location>
</feature>
<dbReference type="Gene3D" id="3.90.870.10">
    <property type="entry name" value="DHBP synthase"/>
    <property type="match status" value="1"/>
</dbReference>
<evidence type="ECO:0000256" key="16">
    <source>
        <dbReference type="ARBA" id="ARBA00023268"/>
    </source>
</evidence>
<evidence type="ECO:0000256" key="14">
    <source>
        <dbReference type="ARBA" id="ARBA00023211"/>
    </source>
</evidence>
<dbReference type="GO" id="GO:0003935">
    <property type="term" value="F:GTP cyclohydrolase II activity"/>
    <property type="evidence" value="ECO:0007669"/>
    <property type="project" value="UniProtKB-UniRule"/>
</dbReference>
<comment type="cofactor">
    <cofactor evidence="19">
        <name>Zn(2+)</name>
        <dbReference type="ChEBI" id="CHEBI:29105"/>
    </cofactor>
    <text evidence="19">Binds 1 zinc ion per subunit.</text>
</comment>
<evidence type="ECO:0000256" key="6">
    <source>
        <dbReference type="ARBA" id="ARBA00005520"/>
    </source>
</evidence>
<reference evidence="21" key="2">
    <citation type="submission" date="2020-09" db="EMBL/GenBank/DDBJ databases">
        <authorList>
            <person name="Sun Q."/>
            <person name="Zhou Y."/>
        </authorList>
    </citation>
    <scope>NUCLEOTIDE SEQUENCE</scope>
    <source>
        <strain evidence="21">CGMCC 1.15371</strain>
    </source>
</reference>
<dbReference type="UniPathway" id="UPA00275">
    <property type="reaction ID" value="UER00399"/>
</dbReference>
<dbReference type="NCBIfam" id="NF001591">
    <property type="entry name" value="PRK00393.1"/>
    <property type="match status" value="1"/>
</dbReference>
<dbReference type="HAMAP" id="MF_00180">
    <property type="entry name" value="RibB"/>
    <property type="match status" value="1"/>
</dbReference>
<evidence type="ECO:0000256" key="8">
    <source>
        <dbReference type="ARBA" id="ARBA00022723"/>
    </source>
</evidence>
<keyword evidence="11 19" id="KW-0862">Zinc</keyword>
<comment type="function">
    <text evidence="17 19">Catalyzes the conversion of GTP to 2,5-diamino-6-ribosylamino-4(3H)-pyrimidinone 5'-phosphate (DARP), formate and pyrophosphate.</text>
</comment>
<feature type="binding site" evidence="19">
    <location>
        <position position="141"/>
    </location>
    <ligand>
        <name>Mg(2+)</name>
        <dbReference type="ChEBI" id="CHEBI:18420"/>
        <label>2</label>
    </ligand>
</feature>
<feature type="binding site" evidence="19">
    <location>
        <position position="255"/>
    </location>
    <ligand>
        <name>Zn(2+)</name>
        <dbReference type="ChEBI" id="CHEBI:29105"/>
        <note>catalytic</note>
    </ligand>
</feature>
<dbReference type="RefSeq" id="WP_188694048.1">
    <property type="nucleotide sequence ID" value="NZ_BMIR01000010.1"/>
</dbReference>
<evidence type="ECO:0000256" key="9">
    <source>
        <dbReference type="ARBA" id="ARBA00022741"/>
    </source>
</evidence>
<dbReference type="GO" id="GO:0008686">
    <property type="term" value="F:3,4-dihydroxy-2-butanone-4-phosphate synthase activity"/>
    <property type="evidence" value="ECO:0007669"/>
    <property type="project" value="UniProtKB-UniRule"/>
</dbReference>
<dbReference type="GO" id="GO:0009231">
    <property type="term" value="P:riboflavin biosynthetic process"/>
    <property type="evidence" value="ECO:0007669"/>
    <property type="project" value="UniProtKB-UniRule"/>
</dbReference>
<dbReference type="NCBIfam" id="TIGR00506">
    <property type="entry name" value="ribB"/>
    <property type="match status" value="1"/>
</dbReference>
<dbReference type="InterPro" id="IPR017945">
    <property type="entry name" value="DHBP_synth_RibB-like_a/b_dom"/>
</dbReference>
<keyword evidence="14 19" id="KW-0464">Manganese</keyword>
<dbReference type="InterPro" id="IPR032677">
    <property type="entry name" value="GTP_cyclohydro_II"/>
</dbReference>
<feature type="binding site" evidence="19">
    <location>
        <position position="271"/>
    </location>
    <ligand>
        <name>GTP</name>
        <dbReference type="ChEBI" id="CHEBI:37565"/>
    </ligand>
</feature>
<comment type="pathway">
    <text evidence="4 19">Cofactor biosynthesis; riboflavin biosynthesis; 5-amino-6-(D-ribitylamino)uracil from GTP: step 1/4.</text>
</comment>
<comment type="similarity">
    <text evidence="19">In the C-terminal section; belongs to the GTP cyclohydrolase II family.</text>
</comment>
<keyword evidence="22" id="KW-1185">Reference proteome</keyword>
<keyword evidence="10 19" id="KW-0378">Hydrolase</keyword>
<feature type="binding site" evidence="19">
    <location>
        <position position="268"/>
    </location>
    <ligand>
        <name>Zn(2+)</name>
        <dbReference type="ChEBI" id="CHEBI:29105"/>
        <note>catalytic</note>
    </ligand>
</feature>
<evidence type="ECO:0000256" key="13">
    <source>
        <dbReference type="ARBA" id="ARBA00023134"/>
    </source>
</evidence>
<feature type="binding site" evidence="19">
    <location>
        <position position="355"/>
    </location>
    <ligand>
        <name>GTP</name>
        <dbReference type="ChEBI" id="CHEBI:37565"/>
    </ligand>
</feature>
<dbReference type="InterPro" id="IPR000926">
    <property type="entry name" value="RibA"/>
</dbReference>
<gene>
    <name evidence="19 21" type="primary">ribBA</name>
    <name evidence="21" type="ORF">GCM10011391_23610</name>
</gene>
<dbReference type="AlphaFoldDB" id="A0A8J3DTE6"/>
<evidence type="ECO:0000256" key="19">
    <source>
        <dbReference type="HAMAP-Rule" id="MF_01283"/>
    </source>
</evidence>
<dbReference type="PIRSF" id="PIRSF001259">
    <property type="entry name" value="RibA"/>
    <property type="match status" value="1"/>
</dbReference>
<feature type="active site" description="Nucleophile; for GTP cyclohydrolase activity" evidence="19">
    <location>
        <position position="329"/>
    </location>
</feature>
<keyword evidence="13 19" id="KW-0342">GTP-binding</keyword>
<proteinExistence type="inferred from homology"/>
<feature type="binding site" evidence="19">
    <location>
        <begin position="293"/>
        <end position="295"/>
    </location>
    <ligand>
        <name>GTP</name>
        <dbReference type="ChEBI" id="CHEBI:37565"/>
    </ligand>
</feature>
<evidence type="ECO:0000256" key="15">
    <source>
        <dbReference type="ARBA" id="ARBA00023239"/>
    </source>
</evidence>
<evidence type="ECO:0000259" key="20">
    <source>
        <dbReference type="Pfam" id="PF00925"/>
    </source>
</evidence>
<dbReference type="EC" id="3.5.4.25" evidence="19"/>
<feature type="region of interest" description="GTP cyclohydrolase II" evidence="19">
    <location>
        <begin position="200"/>
        <end position="397"/>
    </location>
</feature>
<dbReference type="FunFam" id="3.40.50.10990:FF:000001">
    <property type="entry name" value="Riboflavin biosynthesis protein RibBA"/>
    <property type="match status" value="1"/>
</dbReference>
<feature type="domain" description="GTP cyclohydrolase II" evidence="20">
    <location>
        <begin position="206"/>
        <end position="370"/>
    </location>
</feature>
<dbReference type="PANTHER" id="PTHR21327">
    <property type="entry name" value="GTP CYCLOHYDROLASE II-RELATED"/>
    <property type="match status" value="1"/>
</dbReference>
<dbReference type="EC" id="4.1.99.12" evidence="19"/>
<evidence type="ECO:0000256" key="5">
    <source>
        <dbReference type="ARBA" id="ARBA00004904"/>
    </source>
</evidence>
<dbReference type="SUPFAM" id="SSF142695">
    <property type="entry name" value="RibA-like"/>
    <property type="match status" value="1"/>
</dbReference>
<comment type="catalytic activity">
    <reaction evidence="1 19">
        <text>D-ribulose 5-phosphate = (2S)-2-hydroxy-3-oxobutyl phosphate + formate + H(+)</text>
        <dbReference type="Rhea" id="RHEA:18457"/>
        <dbReference type="ChEBI" id="CHEBI:15378"/>
        <dbReference type="ChEBI" id="CHEBI:15740"/>
        <dbReference type="ChEBI" id="CHEBI:58121"/>
        <dbReference type="ChEBI" id="CHEBI:58830"/>
        <dbReference type="EC" id="4.1.99.12"/>
    </reaction>
</comment>
<comment type="similarity">
    <text evidence="6 19">In the N-terminal section; belongs to the DHBP synthase family.</text>
</comment>
<feature type="binding site" evidence="19">
    <location>
        <begin position="250"/>
        <end position="254"/>
    </location>
    <ligand>
        <name>GTP</name>
        <dbReference type="ChEBI" id="CHEBI:37565"/>
    </ligand>
</feature>
<dbReference type="NCBIfam" id="NF006803">
    <property type="entry name" value="PRK09311.1"/>
    <property type="match status" value="1"/>
</dbReference>
<comment type="caution">
    <text evidence="21">The sequence shown here is derived from an EMBL/GenBank/DDBJ whole genome shotgun (WGS) entry which is preliminary data.</text>
</comment>
<feature type="binding site" evidence="19">
    <location>
        <position position="162"/>
    </location>
    <ligand>
        <name>D-ribulose 5-phosphate</name>
        <dbReference type="ChEBI" id="CHEBI:58121"/>
    </ligand>
</feature>
<dbReference type="FunFam" id="3.90.870.10:FF:000001">
    <property type="entry name" value="Riboflavin biosynthesis protein RibBA"/>
    <property type="match status" value="1"/>
</dbReference>
<dbReference type="Pfam" id="PF00925">
    <property type="entry name" value="GTP_cyclohydro2"/>
    <property type="match status" value="1"/>
</dbReference>
<feature type="active site" description="Proton acceptor; for GTP cyclohydrolase activity" evidence="19">
    <location>
        <position position="327"/>
    </location>
</feature>
<feature type="binding site" evidence="19">
    <location>
        <position position="266"/>
    </location>
    <ligand>
        <name>Zn(2+)</name>
        <dbReference type="ChEBI" id="CHEBI:29105"/>
        <note>catalytic</note>
    </ligand>
</feature>
<evidence type="ECO:0000256" key="12">
    <source>
        <dbReference type="ARBA" id="ARBA00022842"/>
    </source>
</evidence>
<keyword evidence="8 19" id="KW-0479">Metal-binding</keyword>
<feature type="binding site" evidence="19">
    <location>
        <position position="27"/>
    </location>
    <ligand>
        <name>Mg(2+)</name>
        <dbReference type="ChEBI" id="CHEBI:18420"/>
        <label>1</label>
    </ligand>
</feature>
<organism evidence="21 22">
    <name type="scientific">Pullulanibacillus camelliae</name>
    <dbReference type="NCBI Taxonomy" id="1707096"/>
    <lineage>
        <taxon>Bacteria</taxon>
        <taxon>Bacillati</taxon>
        <taxon>Bacillota</taxon>
        <taxon>Bacilli</taxon>
        <taxon>Bacillales</taxon>
        <taxon>Sporolactobacillaceae</taxon>
        <taxon>Pullulanibacillus</taxon>
    </lineage>
</organism>
<dbReference type="GO" id="GO:0008270">
    <property type="term" value="F:zinc ion binding"/>
    <property type="evidence" value="ECO:0007669"/>
    <property type="project" value="UniProtKB-UniRule"/>
</dbReference>
<keyword evidence="15 19" id="KW-0456">Lyase</keyword>
<dbReference type="GO" id="GO:0005829">
    <property type="term" value="C:cytosol"/>
    <property type="evidence" value="ECO:0007669"/>
    <property type="project" value="TreeGrafter"/>
</dbReference>